<name>A0A820MPM2_9BILA</name>
<proteinExistence type="predicted"/>
<accession>A0A820MPM2</accession>
<reference evidence="1" key="1">
    <citation type="submission" date="2021-02" db="EMBL/GenBank/DDBJ databases">
        <authorList>
            <person name="Nowell W R."/>
        </authorList>
    </citation>
    <scope>NUCLEOTIDE SEQUENCE</scope>
</reference>
<sequence length="36" mass="3900">SSYAESLTVTVSSVVFDVDDEPIPSVTTDQRPSKEN</sequence>
<gene>
    <name evidence="1" type="ORF">FNK824_LOCUS43200</name>
</gene>
<dbReference type="AlphaFoldDB" id="A0A820MPM2"/>
<feature type="non-terminal residue" evidence="1">
    <location>
        <position position="1"/>
    </location>
</feature>
<dbReference type="Proteomes" id="UP000663874">
    <property type="component" value="Unassembled WGS sequence"/>
</dbReference>
<organism evidence="1 2">
    <name type="scientific">Rotaria sordida</name>
    <dbReference type="NCBI Taxonomy" id="392033"/>
    <lineage>
        <taxon>Eukaryota</taxon>
        <taxon>Metazoa</taxon>
        <taxon>Spiralia</taxon>
        <taxon>Gnathifera</taxon>
        <taxon>Rotifera</taxon>
        <taxon>Eurotatoria</taxon>
        <taxon>Bdelloidea</taxon>
        <taxon>Philodinida</taxon>
        <taxon>Philodinidae</taxon>
        <taxon>Rotaria</taxon>
    </lineage>
</organism>
<comment type="caution">
    <text evidence="1">The sequence shown here is derived from an EMBL/GenBank/DDBJ whole genome shotgun (WGS) entry which is preliminary data.</text>
</comment>
<dbReference type="EMBL" id="CAJOBE010057909">
    <property type="protein sequence ID" value="CAF4377561.1"/>
    <property type="molecule type" value="Genomic_DNA"/>
</dbReference>
<protein>
    <submittedName>
        <fullName evidence="1">Uncharacterized protein</fullName>
    </submittedName>
</protein>
<evidence type="ECO:0000313" key="2">
    <source>
        <dbReference type="Proteomes" id="UP000663874"/>
    </source>
</evidence>
<evidence type="ECO:0000313" key="1">
    <source>
        <dbReference type="EMBL" id="CAF4377561.1"/>
    </source>
</evidence>